<organism evidence="1 2">
    <name type="scientific">Pseudomonas spirodelae</name>
    <dbReference type="NCBI Taxonomy" id="3101751"/>
    <lineage>
        <taxon>Bacteria</taxon>
        <taxon>Pseudomonadati</taxon>
        <taxon>Pseudomonadota</taxon>
        <taxon>Gammaproteobacteria</taxon>
        <taxon>Pseudomonadales</taxon>
        <taxon>Pseudomonadaceae</taxon>
        <taxon>Pseudomonas</taxon>
    </lineage>
</organism>
<dbReference type="Proteomes" id="UP001292571">
    <property type="component" value="Unassembled WGS sequence"/>
</dbReference>
<evidence type="ECO:0000313" key="2">
    <source>
        <dbReference type="Proteomes" id="UP001292571"/>
    </source>
</evidence>
<accession>A0ABU5P7Y4</accession>
<dbReference type="RefSeq" id="WP_322948880.1">
    <property type="nucleotide sequence ID" value="NZ_JAYEET010000024.1"/>
</dbReference>
<proteinExistence type="predicted"/>
<name>A0ABU5P7Y4_9PSED</name>
<protein>
    <submittedName>
        <fullName evidence="1">Uncharacterized protein</fullName>
    </submittedName>
</protein>
<reference evidence="1 2" key="1">
    <citation type="submission" date="2023-12" db="EMBL/GenBank/DDBJ databases">
        <title>Pseudomonas sp. T5W1.</title>
        <authorList>
            <person name="Maltman C."/>
        </authorList>
    </citation>
    <scope>NUCLEOTIDE SEQUENCE [LARGE SCALE GENOMIC DNA]</scope>
    <source>
        <strain evidence="1 2">T5W1</strain>
    </source>
</reference>
<comment type="caution">
    <text evidence="1">The sequence shown here is derived from an EMBL/GenBank/DDBJ whole genome shotgun (WGS) entry which is preliminary data.</text>
</comment>
<gene>
    <name evidence="1" type="ORF">SOP97_08065</name>
</gene>
<dbReference type="EMBL" id="JAYEET010000024">
    <property type="protein sequence ID" value="MEA1605769.1"/>
    <property type="molecule type" value="Genomic_DNA"/>
</dbReference>
<keyword evidence="2" id="KW-1185">Reference proteome</keyword>
<sequence length="113" mass="12390">MANPNVVPINPSAAIKQHAMPMCTVLTAQLSDALEKVNSMTRRLRAAGVCVETASPLDHTIFIAAGSAQQLADTFKKEWRGLSWTTCDKHTKNMVRIDGVCIAWLTPVKEQNQ</sequence>
<evidence type="ECO:0000313" key="1">
    <source>
        <dbReference type="EMBL" id="MEA1605769.1"/>
    </source>
</evidence>